<evidence type="ECO:0000259" key="3">
    <source>
        <dbReference type="Pfam" id="PF11790"/>
    </source>
</evidence>
<dbReference type="GO" id="GO:0009277">
    <property type="term" value="C:fungal-type cell wall"/>
    <property type="evidence" value="ECO:0007669"/>
    <property type="project" value="TreeGrafter"/>
</dbReference>
<dbReference type="SUPFAM" id="SSF51445">
    <property type="entry name" value="(Trans)glycosidases"/>
    <property type="match status" value="1"/>
</dbReference>
<feature type="chain" id="PRO_5015689533" description="Asl1-like glycosyl hydrolase catalytic domain-containing protein" evidence="2">
    <location>
        <begin position="20"/>
        <end position="529"/>
    </location>
</feature>
<gene>
    <name evidence="4" type="ORF">CBER1_06202</name>
</gene>
<comment type="caution">
    <text evidence="4">The sequence shown here is derived from an EMBL/GenBank/DDBJ whole genome shotgun (WGS) entry which is preliminary data.</text>
</comment>
<feature type="compositionally biased region" description="Low complexity" evidence="1">
    <location>
        <begin position="131"/>
        <end position="141"/>
    </location>
</feature>
<feature type="compositionally biased region" description="Low complexity" evidence="1">
    <location>
        <begin position="149"/>
        <end position="248"/>
    </location>
</feature>
<name>A0A2S6CMD6_9PEZI</name>
<dbReference type="PANTHER" id="PTHR34154">
    <property type="entry name" value="ALKALI-SENSITIVE LINKAGE PROTEIN 1"/>
    <property type="match status" value="1"/>
</dbReference>
<reference evidence="5" key="1">
    <citation type="journal article" date="2017" name="bioRxiv">
        <title>Conservation of a gene cluster reveals novel cercosporin biosynthetic mechanisms and extends production to the genus Colletotrichum.</title>
        <authorList>
            <person name="de Jonge R."/>
            <person name="Ebert M.K."/>
            <person name="Huitt-Roehl C.R."/>
            <person name="Pal P."/>
            <person name="Suttle J.C."/>
            <person name="Spanner R.E."/>
            <person name="Neubauer J.D."/>
            <person name="Jurick W.M.II."/>
            <person name="Stott K.A."/>
            <person name="Secor G.A."/>
            <person name="Thomma B.P.H.J."/>
            <person name="Van de Peer Y."/>
            <person name="Townsend C.A."/>
            <person name="Bolton M.D."/>
        </authorList>
    </citation>
    <scope>NUCLEOTIDE SEQUENCE [LARGE SCALE GENOMIC DNA]</scope>
    <source>
        <strain evidence="5">CBS538.71</strain>
    </source>
</reference>
<dbReference type="OrthoDB" id="5985073at2759"/>
<accession>A0A2S6CMD6</accession>
<feature type="domain" description="Asl1-like glycosyl hydrolase catalytic" evidence="3">
    <location>
        <begin position="271"/>
        <end position="521"/>
    </location>
</feature>
<dbReference type="InterPro" id="IPR024655">
    <property type="entry name" value="Asl1_glyco_hydro_catalytic"/>
</dbReference>
<evidence type="ECO:0000256" key="1">
    <source>
        <dbReference type="SAM" id="MobiDB-lite"/>
    </source>
</evidence>
<protein>
    <recommendedName>
        <fullName evidence="3">Asl1-like glycosyl hydrolase catalytic domain-containing protein</fullName>
    </recommendedName>
</protein>
<evidence type="ECO:0000313" key="4">
    <source>
        <dbReference type="EMBL" id="PPJ60906.1"/>
    </source>
</evidence>
<dbReference type="STRING" id="357750.A0A2S6CMD6"/>
<dbReference type="Pfam" id="PF11790">
    <property type="entry name" value="Glyco_hydro_cc"/>
    <property type="match status" value="1"/>
</dbReference>
<dbReference type="AlphaFoldDB" id="A0A2S6CMD6"/>
<dbReference type="EMBL" id="PNEN01000178">
    <property type="protein sequence ID" value="PPJ60906.1"/>
    <property type="molecule type" value="Genomic_DNA"/>
</dbReference>
<dbReference type="InterPro" id="IPR017853">
    <property type="entry name" value="GH"/>
</dbReference>
<organism evidence="4 5">
    <name type="scientific">Cercospora berteroae</name>
    <dbReference type="NCBI Taxonomy" id="357750"/>
    <lineage>
        <taxon>Eukaryota</taxon>
        <taxon>Fungi</taxon>
        <taxon>Dikarya</taxon>
        <taxon>Ascomycota</taxon>
        <taxon>Pezizomycotina</taxon>
        <taxon>Dothideomycetes</taxon>
        <taxon>Dothideomycetidae</taxon>
        <taxon>Mycosphaerellales</taxon>
        <taxon>Mycosphaerellaceae</taxon>
        <taxon>Cercospora</taxon>
    </lineage>
</organism>
<keyword evidence="2" id="KW-0732">Signal</keyword>
<dbReference type="PANTHER" id="PTHR34154:SF10">
    <property type="entry name" value="ASL1-LIKE GLYCOSYL HYDROLASE CATALYTIC DOMAIN-CONTAINING PROTEIN"/>
    <property type="match status" value="1"/>
</dbReference>
<sequence length="529" mass="55565">MEILSTLFAFFLLLGFSAARPYVSSSTSSTTTTCTTKLRTTTTRSITTKCSTTASVKKYKSTTSSESKVGGYHTKSTSTSVKAGEYHPKSTSTSKAGGYAPKSSTTPTKAGEYHPKSTTSSSKGQYYGGKTSSTTLTTSTSKAVYPDESSSSTTGLVSSTSSETSTSSTVSGSTTSTASSSTASVSSTSSAGTTSSASSSTSTASTTSSTSAVSTTTSASSSTSTSSSTTASITTTTSSSTTSSSTTTASSATTTAACKAIPTAGVGKRGLAYNYAAVTGLFATTTCPATSGTSKVTWAYNWYSAPQDPRLQEAPRDLNPFVQFVPMLWSAHPDLTSVWFDNVAAAKEKGWTEILAFNEPDLCVEGAGASCMTVEEAVAAYRTYISPLKAQGFRLGGPAVTSSETGKAWLRSFLQQCTGCNIDFIPIHWYGSPSQYGEFFSYLYEFYYGVINQQYPIWVTEYGLISGTADVVERFMLDTMYEMDTQATFVEKYAWYMAGAPGVFPGNLVSGSALSDFGKLYDKQPGRRP</sequence>
<feature type="region of interest" description="Disordered" evidence="1">
    <location>
        <begin position="65"/>
        <end position="248"/>
    </location>
</feature>
<dbReference type="GO" id="GO:0071966">
    <property type="term" value="P:fungal-type cell wall polysaccharide metabolic process"/>
    <property type="evidence" value="ECO:0007669"/>
    <property type="project" value="TreeGrafter"/>
</dbReference>
<evidence type="ECO:0000313" key="5">
    <source>
        <dbReference type="Proteomes" id="UP000237631"/>
    </source>
</evidence>
<evidence type="ECO:0000256" key="2">
    <source>
        <dbReference type="SAM" id="SignalP"/>
    </source>
</evidence>
<keyword evidence="5" id="KW-1185">Reference proteome</keyword>
<proteinExistence type="predicted"/>
<dbReference type="Gene3D" id="3.20.20.80">
    <property type="entry name" value="Glycosidases"/>
    <property type="match status" value="1"/>
</dbReference>
<dbReference type="InterPro" id="IPR053183">
    <property type="entry name" value="ASL1"/>
</dbReference>
<feature type="signal peptide" evidence="2">
    <location>
        <begin position="1"/>
        <end position="19"/>
    </location>
</feature>
<dbReference type="Proteomes" id="UP000237631">
    <property type="component" value="Unassembled WGS sequence"/>
</dbReference>